<name>A0AAW4BA07_VIBAN</name>
<dbReference type="AlphaFoldDB" id="A0AAW4BA07"/>
<gene>
    <name evidence="2" type="ORF">ERJ77_01565</name>
</gene>
<proteinExistence type="predicted"/>
<dbReference type="EMBL" id="SCLC01000001">
    <property type="protein sequence ID" value="MBF4433202.1"/>
    <property type="molecule type" value="Genomic_DNA"/>
</dbReference>
<evidence type="ECO:0000256" key="1">
    <source>
        <dbReference type="SAM" id="MobiDB-lite"/>
    </source>
</evidence>
<protein>
    <submittedName>
        <fullName evidence="2">Uncharacterized protein</fullName>
    </submittedName>
</protein>
<feature type="compositionally biased region" description="Basic residues" evidence="1">
    <location>
        <begin position="91"/>
        <end position="101"/>
    </location>
</feature>
<evidence type="ECO:0000313" key="2">
    <source>
        <dbReference type="EMBL" id="MBF4433202.1"/>
    </source>
</evidence>
<evidence type="ECO:0000313" key="3">
    <source>
        <dbReference type="Proteomes" id="UP000786185"/>
    </source>
</evidence>
<feature type="region of interest" description="Disordered" evidence="1">
    <location>
        <begin position="54"/>
        <end position="101"/>
    </location>
</feature>
<sequence>MNKVMVKAVKSFYWGVFANLLKTPRSEPFEVTEHECKQLLDNKLVVIVTDESPELADNISQSEQAPETVPEPEPISEPEPVPVPEPEQKKPRAKRTTKAAE</sequence>
<feature type="compositionally biased region" description="Pro residues" evidence="1">
    <location>
        <begin position="69"/>
        <end position="85"/>
    </location>
</feature>
<dbReference type="Proteomes" id="UP000786185">
    <property type="component" value="Unassembled WGS sequence"/>
</dbReference>
<reference evidence="2" key="1">
    <citation type="journal article" date="2021" name="PeerJ">
        <title>Analysis of 44 Vibrio anguillarum genomes reveals high genetic diversity.</title>
        <authorList>
            <person name="Hansen M.J."/>
            <person name="Dalsgaard I."/>
        </authorList>
    </citation>
    <scope>NUCLEOTIDE SEQUENCE</scope>
    <source>
        <strain evidence="2">850617-1/1</strain>
    </source>
</reference>
<accession>A0AAW4BA07</accession>
<organism evidence="2 3">
    <name type="scientific">Vibrio anguillarum</name>
    <name type="common">Listonella anguillarum</name>
    <dbReference type="NCBI Taxonomy" id="55601"/>
    <lineage>
        <taxon>Bacteria</taxon>
        <taxon>Pseudomonadati</taxon>
        <taxon>Pseudomonadota</taxon>
        <taxon>Gammaproteobacteria</taxon>
        <taxon>Vibrionales</taxon>
        <taxon>Vibrionaceae</taxon>
        <taxon>Vibrio</taxon>
    </lineage>
</organism>
<comment type="caution">
    <text evidence="2">The sequence shown here is derived from an EMBL/GenBank/DDBJ whole genome shotgun (WGS) entry which is preliminary data.</text>
</comment>